<dbReference type="InterPro" id="IPR015847">
    <property type="entry name" value="ExoRNase_PH_dom2"/>
</dbReference>
<dbReference type="GO" id="GO:0034473">
    <property type="term" value="P:U1 snRNA 3'-end processing"/>
    <property type="evidence" value="ECO:0007669"/>
    <property type="project" value="TreeGrafter"/>
</dbReference>
<dbReference type="GO" id="GO:0000176">
    <property type="term" value="C:nuclear exosome (RNase complex)"/>
    <property type="evidence" value="ECO:0007669"/>
    <property type="project" value="TreeGrafter"/>
</dbReference>
<dbReference type="GO" id="GO:0034476">
    <property type="term" value="P:U5 snRNA 3'-end processing"/>
    <property type="evidence" value="ECO:0007669"/>
    <property type="project" value="TreeGrafter"/>
</dbReference>
<dbReference type="GO" id="GO:0071035">
    <property type="term" value="P:nuclear polyadenylation-dependent rRNA catabolic process"/>
    <property type="evidence" value="ECO:0007669"/>
    <property type="project" value="TreeGrafter"/>
</dbReference>
<dbReference type="OrthoDB" id="10264038at2759"/>
<dbReference type="GO" id="GO:0034475">
    <property type="term" value="P:U4 snRNA 3'-end processing"/>
    <property type="evidence" value="ECO:0007669"/>
    <property type="project" value="TreeGrafter"/>
</dbReference>
<evidence type="ECO:0000256" key="3">
    <source>
        <dbReference type="ARBA" id="ARBA00006678"/>
    </source>
</evidence>
<dbReference type="PANTHER" id="PTHR11097">
    <property type="entry name" value="EXOSOME COMPLEX EXONUCLEASE RIBOSOMAL RNA PROCESSING PROTEIN"/>
    <property type="match status" value="1"/>
</dbReference>
<dbReference type="InterPro" id="IPR050590">
    <property type="entry name" value="Exosome_comp_Rrp42_subfam"/>
</dbReference>
<dbReference type="GO" id="GO:0016075">
    <property type="term" value="P:rRNA catabolic process"/>
    <property type="evidence" value="ECO:0007669"/>
    <property type="project" value="TreeGrafter"/>
</dbReference>
<evidence type="ECO:0000259" key="9">
    <source>
        <dbReference type="Pfam" id="PF01138"/>
    </source>
</evidence>
<sequence>MNLISDCEKNFLLEAASQKIRLDGRQKDEYRKLNIEFGLDWGNCLVTLGTTRVFAQVSCEIYQPNQSRPNEGVLQISAELAGDNKLTDLTKINQILERFYKGSKCVDLEALCIIAEEKVWKIKVDLSVLNMDGNTLGCCSIATLAALMHFRYPDVVSTGEKVIVYSSSERDPIPLSLHHHPVITSFAIFEKYDFIILDPSFLEDKVCDNKLSICFNNHRELCGVDIEGCACLSQELLMKCSNQAATIAVVLVDKIKSAIQIDIKKRSSKSIQGLEPSISEECGIKLSLSDKFNFVGPLTQENANEKIEEIMEVDQSIVKVTTNTAITKCHNNLNQVNTTKKEQDDKLIVIDPESTESSSNDGTDSDVQLISHYSLDDRRTIIGNYIVSDGDDSDDSDNSDVVILD</sequence>
<comment type="similarity">
    <text evidence="3">Belongs to the RNase PH family.</text>
</comment>
<dbReference type="SUPFAM" id="SSF55666">
    <property type="entry name" value="Ribonuclease PH domain 2-like"/>
    <property type="match status" value="1"/>
</dbReference>
<accession>A0A2S2QQX9</accession>
<dbReference type="GO" id="GO:0071038">
    <property type="term" value="P:TRAMP-dependent tRNA surveillance pathway"/>
    <property type="evidence" value="ECO:0007669"/>
    <property type="project" value="TreeGrafter"/>
</dbReference>
<dbReference type="InterPro" id="IPR027408">
    <property type="entry name" value="PNPase/RNase_PH_dom_sf"/>
</dbReference>
<organism evidence="11">
    <name type="scientific">Sipha flava</name>
    <name type="common">yellow sugarcane aphid</name>
    <dbReference type="NCBI Taxonomy" id="143950"/>
    <lineage>
        <taxon>Eukaryota</taxon>
        <taxon>Metazoa</taxon>
        <taxon>Ecdysozoa</taxon>
        <taxon>Arthropoda</taxon>
        <taxon>Hexapoda</taxon>
        <taxon>Insecta</taxon>
        <taxon>Pterygota</taxon>
        <taxon>Neoptera</taxon>
        <taxon>Paraneoptera</taxon>
        <taxon>Hemiptera</taxon>
        <taxon>Sternorrhyncha</taxon>
        <taxon>Aphidomorpha</taxon>
        <taxon>Aphidoidea</taxon>
        <taxon>Aphididae</taxon>
        <taxon>Sipha</taxon>
    </lineage>
</organism>
<dbReference type="GO" id="GO:0000177">
    <property type="term" value="C:cytoplasmic exosome (RNase complex)"/>
    <property type="evidence" value="ECO:0007669"/>
    <property type="project" value="TreeGrafter"/>
</dbReference>
<dbReference type="GO" id="GO:0071028">
    <property type="term" value="P:nuclear mRNA surveillance"/>
    <property type="evidence" value="ECO:0007669"/>
    <property type="project" value="TreeGrafter"/>
</dbReference>
<evidence type="ECO:0000256" key="4">
    <source>
        <dbReference type="ARBA" id="ARBA00019572"/>
    </source>
</evidence>
<evidence type="ECO:0000256" key="5">
    <source>
        <dbReference type="ARBA" id="ARBA00022490"/>
    </source>
</evidence>
<dbReference type="InterPro" id="IPR020568">
    <property type="entry name" value="Ribosomal_Su5_D2-typ_SF"/>
</dbReference>
<name>A0A2S2QQX9_9HEMI</name>
<comment type="subcellular location">
    <subcellularLocation>
        <location evidence="2">Cytoplasm</location>
    </subcellularLocation>
    <subcellularLocation>
        <location evidence="1">Nucleus</location>
    </subcellularLocation>
</comment>
<dbReference type="Pfam" id="PF01138">
    <property type="entry name" value="RNase_PH"/>
    <property type="match status" value="1"/>
</dbReference>
<dbReference type="InterPro" id="IPR036345">
    <property type="entry name" value="ExoRNase_PH_dom2_sf"/>
</dbReference>
<protein>
    <recommendedName>
        <fullName evidence="4">Exosome complex component RRP45</fullName>
    </recommendedName>
    <alternativeName>
        <fullName evidence="8">Exosome component 9</fullName>
    </alternativeName>
</protein>
<dbReference type="InterPro" id="IPR033100">
    <property type="entry name" value="Rrp45"/>
</dbReference>
<evidence type="ECO:0000256" key="2">
    <source>
        <dbReference type="ARBA" id="ARBA00004496"/>
    </source>
</evidence>
<dbReference type="InterPro" id="IPR001247">
    <property type="entry name" value="ExoRNase_PH_dom1"/>
</dbReference>
<dbReference type="AlphaFoldDB" id="A0A2S2QQX9"/>
<keyword evidence="5" id="KW-0963">Cytoplasm</keyword>
<dbReference type="CDD" id="cd11368">
    <property type="entry name" value="RNase_PH_RRP45"/>
    <property type="match status" value="1"/>
</dbReference>
<keyword evidence="7" id="KW-0539">Nucleus</keyword>
<dbReference type="EMBL" id="GGMS01010973">
    <property type="protein sequence ID" value="MBY80176.1"/>
    <property type="molecule type" value="Transcribed_RNA"/>
</dbReference>
<dbReference type="SUPFAM" id="SSF54211">
    <property type="entry name" value="Ribosomal protein S5 domain 2-like"/>
    <property type="match status" value="1"/>
</dbReference>
<gene>
    <name evidence="11" type="primary">EXOSC9</name>
    <name evidence="11" type="ORF">g.67758</name>
</gene>
<evidence type="ECO:0000256" key="7">
    <source>
        <dbReference type="ARBA" id="ARBA00023242"/>
    </source>
</evidence>
<feature type="domain" description="Exoribonuclease phosphorolytic" evidence="10">
    <location>
        <begin position="181"/>
        <end position="245"/>
    </location>
</feature>
<dbReference type="Pfam" id="PF03725">
    <property type="entry name" value="RNase_PH_C"/>
    <property type="match status" value="1"/>
</dbReference>
<dbReference type="PANTHER" id="PTHR11097:SF14">
    <property type="entry name" value="EXOSOME COMPLEX COMPONENT RRP45"/>
    <property type="match status" value="1"/>
</dbReference>
<evidence type="ECO:0000259" key="10">
    <source>
        <dbReference type="Pfam" id="PF03725"/>
    </source>
</evidence>
<evidence type="ECO:0000313" key="11">
    <source>
        <dbReference type="EMBL" id="MBY80176.1"/>
    </source>
</evidence>
<dbReference type="GO" id="GO:0035925">
    <property type="term" value="F:mRNA 3'-UTR AU-rich region binding"/>
    <property type="evidence" value="ECO:0007669"/>
    <property type="project" value="TreeGrafter"/>
</dbReference>
<proteinExistence type="inferred from homology"/>
<dbReference type="Gene3D" id="3.30.230.70">
    <property type="entry name" value="GHMP Kinase, N-terminal domain"/>
    <property type="match status" value="1"/>
</dbReference>
<reference evidence="11" key="1">
    <citation type="submission" date="2018-04" db="EMBL/GenBank/DDBJ databases">
        <title>Transcriptome assembly of Sipha flava.</title>
        <authorList>
            <person name="Scully E.D."/>
            <person name="Geib S.M."/>
            <person name="Palmer N.A."/>
            <person name="Koch K."/>
            <person name="Bradshaw J."/>
            <person name="Heng-Moss T."/>
            <person name="Sarath G."/>
        </authorList>
    </citation>
    <scope>NUCLEOTIDE SEQUENCE</scope>
</reference>
<feature type="domain" description="Exoribonuclease phosphorolytic" evidence="9">
    <location>
        <begin position="29"/>
        <end position="153"/>
    </location>
</feature>
<dbReference type="GO" id="GO:0000467">
    <property type="term" value="P:exonucleolytic trimming to generate mature 3'-end of 5.8S rRNA from tricistronic rRNA transcript (SSU-rRNA, 5.8S rRNA, LSU-rRNA)"/>
    <property type="evidence" value="ECO:0007669"/>
    <property type="project" value="TreeGrafter"/>
</dbReference>
<evidence type="ECO:0000256" key="8">
    <source>
        <dbReference type="ARBA" id="ARBA00032660"/>
    </source>
</evidence>
<keyword evidence="6" id="KW-0694">RNA-binding</keyword>
<evidence type="ECO:0000256" key="1">
    <source>
        <dbReference type="ARBA" id="ARBA00004123"/>
    </source>
</evidence>
<evidence type="ECO:0000256" key="6">
    <source>
        <dbReference type="ARBA" id="ARBA00022884"/>
    </source>
</evidence>